<dbReference type="KEGG" id="axy:AXYL_03662"/>
<dbReference type="SUPFAM" id="SSF51182">
    <property type="entry name" value="RmlC-like cupins"/>
    <property type="match status" value="2"/>
</dbReference>
<dbReference type="AlphaFoldDB" id="E3HMA4"/>
<dbReference type="OrthoDB" id="9801227at2"/>
<dbReference type="RefSeq" id="WP_013394296.1">
    <property type="nucleotide sequence ID" value="NC_014640.1"/>
</dbReference>
<evidence type="ECO:0000313" key="2">
    <source>
        <dbReference type="EMBL" id="ADP16982.1"/>
    </source>
</evidence>
<dbReference type="eggNOG" id="COG1917">
    <property type="taxonomic scope" value="Bacteria"/>
</dbReference>
<dbReference type="Proteomes" id="UP000006876">
    <property type="component" value="Chromosome"/>
</dbReference>
<proteinExistence type="predicted"/>
<dbReference type="InterPro" id="IPR011051">
    <property type="entry name" value="RmlC_Cupin_sf"/>
</dbReference>
<name>E3HMA4_ACHXA</name>
<protein>
    <submittedName>
        <fullName evidence="2">Anti-ECFsigma factor, ChrR</fullName>
    </submittedName>
</protein>
<sequence>MLINADFSLNVIVTPDQQPWVPSPQSGVERVLLDRIGGEQARATSIVRYAPGSHFPWHAHPGGEEILVLSGAFSDAGGDFPQGWYLRNPPGSGHEPSSRNGATLFVKLRQMPPDEQSAVRVDTRDPAAWTRENGNAVCPLYSSSVEQVRLLRLPANAPLLEAAPAGAEALVLAGSIADAHRSYPQGSWLRLARGAQAVLAAGTAGATVYLKTGHLPDPNGRSLS</sequence>
<accession>E3HMA4</accession>
<feature type="domain" description="ChrR-like cupin" evidence="1">
    <location>
        <begin position="11"/>
        <end position="111"/>
    </location>
</feature>
<evidence type="ECO:0000313" key="3">
    <source>
        <dbReference type="Proteomes" id="UP000006876"/>
    </source>
</evidence>
<dbReference type="PATRIC" id="fig|762376.5.peg.3685"/>
<dbReference type="Gene3D" id="2.60.120.10">
    <property type="entry name" value="Jelly Rolls"/>
    <property type="match status" value="1"/>
</dbReference>
<reference evidence="2 3" key="1">
    <citation type="journal article" date="2011" name="J. Bacteriol.">
        <title>Complete genome sequence of the haloaromatic acid-degrading bacterium Achromobacter xylosoxidans A8.</title>
        <authorList>
            <person name="Strnad H."/>
            <person name="Ridl J."/>
            <person name="Paces J."/>
            <person name="Kolar M."/>
            <person name="Vlcek C."/>
            <person name="Paces V."/>
        </authorList>
    </citation>
    <scope>NUCLEOTIDE SEQUENCE [LARGE SCALE GENOMIC DNA]</scope>
    <source>
        <strain evidence="2 3">A8</strain>
    </source>
</reference>
<dbReference type="HOGENOM" id="CLU_111523_0_0_4"/>
<dbReference type="InterPro" id="IPR014710">
    <property type="entry name" value="RmlC-like_jellyroll"/>
</dbReference>
<dbReference type="Pfam" id="PF12973">
    <property type="entry name" value="Cupin_7"/>
    <property type="match status" value="1"/>
</dbReference>
<gene>
    <name evidence="2" type="ordered locus">AXYL_03662</name>
</gene>
<organism evidence="2 3">
    <name type="scientific">Achromobacter xylosoxidans (strain A8)</name>
    <dbReference type="NCBI Taxonomy" id="762376"/>
    <lineage>
        <taxon>Bacteria</taxon>
        <taxon>Pseudomonadati</taxon>
        <taxon>Pseudomonadota</taxon>
        <taxon>Betaproteobacteria</taxon>
        <taxon>Burkholderiales</taxon>
        <taxon>Alcaligenaceae</taxon>
        <taxon>Achromobacter</taxon>
    </lineage>
</organism>
<dbReference type="InterPro" id="IPR025979">
    <property type="entry name" value="ChrR-like_cupin_dom"/>
</dbReference>
<evidence type="ECO:0000259" key="1">
    <source>
        <dbReference type="Pfam" id="PF12973"/>
    </source>
</evidence>
<dbReference type="STRING" id="762376.AXYL_03662"/>
<dbReference type="CDD" id="cd20303">
    <property type="entry name" value="cupin_ChrR_1"/>
    <property type="match status" value="1"/>
</dbReference>
<dbReference type="EMBL" id="CP002287">
    <property type="protein sequence ID" value="ADP16982.1"/>
    <property type="molecule type" value="Genomic_DNA"/>
</dbReference>